<dbReference type="Gene3D" id="3.30.460.10">
    <property type="entry name" value="Beta Polymerase, domain 2"/>
    <property type="match status" value="1"/>
</dbReference>
<keyword evidence="3" id="KW-1185">Reference proteome</keyword>
<dbReference type="PANTHER" id="PTHR47837">
    <property type="entry name" value="GTP PYROPHOSPHOKINASE YJBM"/>
    <property type="match status" value="1"/>
</dbReference>
<dbReference type="SMART" id="SM00954">
    <property type="entry name" value="RelA_SpoT"/>
    <property type="match status" value="1"/>
</dbReference>
<dbReference type="RefSeq" id="WP_277191281.1">
    <property type="nucleotide sequence ID" value="NZ_JAROAV010000012.1"/>
</dbReference>
<organism evidence="2 3">
    <name type="scientific">Luteipulveratus flavus</name>
    <dbReference type="NCBI Taxonomy" id="3031728"/>
    <lineage>
        <taxon>Bacteria</taxon>
        <taxon>Bacillati</taxon>
        <taxon>Actinomycetota</taxon>
        <taxon>Actinomycetes</taxon>
        <taxon>Micrococcales</taxon>
        <taxon>Dermacoccaceae</taxon>
        <taxon>Luteipulveratus</taxon>
    </lineage>
</organism>
<dbReference type="InterPro" id="IPR052366">
    <property type="entry name" value="GTP_Pyrophosphokinase"/>
</dbReference>
<name>A0ABT6C4D2_9MICO</name>
<evidence type="ECO:0000259" key="1">
    <source>
        <dbReference type="SMART" id="SM00954"/>
    </source>
</evidence>
<sequence>MTKARRTRRLESLVEQAYDERSDAWVEARDRVLAWLRRQARGLLHESDESRLDVSHHRIKTADRTLDKLRRRTAESGTDGVRTVADVEALVRDVVGIKVLCKSPRDQALMCAALLDEKRRGDLRLVRHKNHVDPPKESGYRAHHILLQVPVAGADPVFVEVQIKTRLQDAWGELTHEDLYKPGAAMKPGAFHGSVGRAMAAMLAAVDSMADDLALELEGSLDDSAVPVASSASNADEADAATDEIEVRVRTTGPRFALAVDERGRQGLIPAYAVRRLVGVKGQIDVDEYVRVNDVLRARTKENDKGFYFLPTTLLRGLDTDPPSVE</sequence>
<proteinExistence type="predicted"/>
<dbReference type="CDD" id="cd05399">
    <property type="entry name" value="NT_Rel-Spo_like"/>
    <property type="match status" value="1"/>
</dbReference>
<gene>
    <name evidence="2" type="ORF">P4R38_04935</name>
</gene>
<dbReference type="Proteomes" id="UP001528912">
    <property type="component" value="Unassembled WGS sequence"/>
</dbReference>
<accession>A0ABT6C4D2</accession>
<comment type="caution">
    <text evidence="2">The sequence shown here is derived from an EMBL/GenBank/DDBJ whole genome shotgun (WGS) entry which is preliminary data.</text>
</comment>
<protein>
    <submittedName>
        <fullName evidence="2">RelA/SpoT domain-containing protein</fullName>
    </submittedName>
</protein>
<dbReference type="SUPFAM" id="SSF81301">
    <property type="entry name" value="Nucleotidyltransferase"/>
    <property type="match status" value="1"/>
</dbReference>
<evidence type="ECO:0000313" key="3">
    <source>
        <dbReference type="Proteomes" id="UP001528912"/>
    </source>
</evidence>
<reference evidence="2 3" key="1">
    <citation type="submission" date="2023-03" db="EMBL/GenBank/DDBJ databases">
        <title>YIM 133296 draft genome.</title>
        <authorList>
            <person name="Xiong L."/>
        </authorList>
    </citation>
    <scope>NUCLEOTIDE SEQUENCE [LARGE SCALE GENOMIC DNA]</scope>
    <source>
        <strain evidence="2 3">YIM 133296</strain>
    </source>
</reference>
<dbReference type="InterPro" id="IPR043519">
    <property type="entry name" value="NT_sf"/>
</dbReference>
<feature type="domain" description="RelA/SpoT" evidence="1">
    <location>
        <begin position="57"/>
        <end position="186"/>
    </location>
</feature>
<dbReference type="PANTHER" id="PTHR47837:SF1">
    <property type="entry name" value="GTP PYROPHOSPHOKINASE YJBM"/>
    <property type="match status" value="1"/>
</dbReference>
<evidence type="ECO:0000313" key="2">
    <source>
        <dbReference type="EMBL" id="MDF8263590.1"/>
    </source>
</evidence>
<dbReference type="InterPro" id="IPR007685">
    <property type="entry name" value="RelA_SpoT"/>
</dbReference>
<dbReference type="EMBL" id="JAROAV010000012">
    <property type="protein sequence ID" value="MDF8263590.1"/>
    <property type="molecule type" value="Genomic_DNA"/>
</dbReference>
<dbReference type="Pfam" id="PF04607">
    <property type="entry name" value="RelA_SpoT"/>
    <property type="match status" value="1"/>
</dbReference>